<evidence type="ECO:0000256" key="1">
    <source>
        <dbReference type="ARBA" id="ARBA00022860"/>
    </source>
</evidence>
<dbReference type="PANTHER" id="PTHR32295">
    <property type="entry name" value="IQ-DOMAIN 5-RELATED"/>
    <property type="match status" value="1"/>
</dbReference>
<evidence type="ECO:0000259" key="4">
    <source>
        <dbReference type="Pfam" id="PF13178"/>
    </source>
</evidence>
<gene>
    <name evidence="5" type="ORF">GSMUA_93300.1</name>
</gene>
<comment type="similarity">
    <text evidence="2">Belongs to the IQD family.</text>
</comment>
<feature type="region of interest" description="Disordered" evidence="3">
    <location>
        <begin position="181"/>
        <end position="200"/>
    </location>
</feature>
<dbReference type="GO" id="GO:0005516">
    <property type="term" value="F:calmodulin binding"/>
    <property type="evidence" value="ECO:0007669"/>
    <property type="project" value="UniProtKB-KW"/>
</dbReference>
<feature type="compositionally biased region" description="Pro residues" evidence="3">
    <location>
        <begin position="290"/>
        <end position="303"/>
    </location>
</feature>
<dbReference type="AlphaFoldDB" id="A0A8D6ZP29"/>
<dbReference type="EMBL" id="HG996472">
    <property type="protein sequence ID" value="CAG1833409.1"/>
    <property type="molecule type" value="Genomic_DNA"/>
</dbReference>
<name>A0A8D6ZP29_MUSAM</name>
<dbReference type="Pfam" id="PF13178">
    <property type="entry name" value="DUF4005"/>
    <property type="match status" value="1"/>
</dbReference>
<feature type="region of interest" description="Disordered" evidence="3">
    <location>
        <begin position="282"/>
        <end position="327"/>
    </location>
</feature>
<feature type="domain" description="DUF4005" evidence="4">
    <location>
        <begin position="337"/>
        <end position="376"/>
    </location>
</feature>
<reference evidence="5" key="1">
    <citation type="submission" date="2021-03" db="EMBL/GenBank/DDBJ databases">
        <authorList>
            <consortium name="Genoscope - CEA"/>
            <person name="William W."/>
        </authorList>
    </citation>
    <scope>NUCLEOTIDE SEQUENCE</scope>
    <source>
        <strain evidence="5">Doubled-haploid Pahang</strain>
    </source>
</reference>
<feature type="region of interest" description="Disordered" evidence="3">
    <location>
        <begin position="36"/>
        <end position="96"/>
    </location>
</feature>
<feature type="compositionally biased region" description="Basic residues" evidence="3">
    <location>
        <begin position="318"/>
        <end position="327"/>
    </location>
</feature>
<organism evidence="5">
    <name type="scientific">Musa acuminata subsp. malaccensis</name>
    <name type="common">Wild banana</name>
    <name type="synonym">Musa malaccensis</name>
    <dbReference type="NCBI Taxonomy" id="214687"/>
    <lineage>
        <taxon>Eukaryota</taxon>
        <taxon>Viridiplantae</taxon>
        <taxon>Streptophyta</taxon>
        <taxon>Embryophyta</taxon>
        <taxon>Tracheophyta</taxon>
        <taxon>Spermatophyta</taxon>
        <taxon>Magnoliopsida</taxon>
        <taxon>Liliopsida</taxon>
        <taxon>Zingiberales</taxon>
        <taxon>Musaceae</taxon>
        <taxon>Musa</taxon>
    </lineage>
</organism>
<dbReference type="InterPro" id="IPR025064">
    <property type="entry name" value="DUF4005"/>
</dbReference>
<dbReference type="PROSITE" id="PS50096">
    <property type="entry name" value="IQ"/>
    <property type="match status" value="1"/>
</dbReference>
<accession>A0A8D6ZP29</accession>
<keyword evidence="1" id="KW-0112">Calmodulin-binding</keyword>
<protein>
    <submittedName>
        <fullName evidence="5">(wild Malaysian banana) hypothetical protein</fullName>
    </submittedName>
</protein>
<proteinExistence type="inferred from homology"/>
<dbReference type="PANTHER" id="PTHR32295:SF113">
    <property type="entry name" value="PROTEIN IQ-DOMAIN 14"/>
    <property type="match status" value="1"/>
</dbReference>
<evidence type="ECO:0000256" key="2">
    <source>
        <dbReference type="ARBA" id="ARBA00024341"/>
    </source>
</evidence>
<evidence type="ECO:0000256" key="3">
    <source>
        <dbReference type="SAM" id="MobiDB-lite"/>
    </source>
</evidence>
<sequence length="442" mass="49626">MGKKSSWFSVIKRAFTSSSRDKFVDARVQIQGSEKKLTKEKKRWPFGKSKHGETNSFIPLQREPSSIEKILEDAESEQQQQDGVHSRPSKKVQQSIPAARKQTMIPNYAHISAIKIQAAYRGHQQARRSYHTLKGLMRLQRAMRGQNVKRQTMNTMRCMQMLVRVQLQIRANRLQMMESRSLQLHKTSPKCEKDTESTFGKWSAAHQTEEEGREEWDDSVLTRDALEARMRNKVEAVIKRERALAYAYTHQLLKVTPRSAEAMLTGLRSGSAPWWWTWLESQHPSSDNPEPAPPVRAPRPQTPRSPAAIRPRATPGPRRPHRGHYTRLRPADADDASLTSCPTFAVPNYMAPTASAKAKVRNDRAFVSVQEPKKKRFSFGLGQSIGSLFAGKETISGGGCCGSKSTGRQGRHRSTQSVGGMSVDSIVSLPVGAVVGRRSSFI</sequence>
<feature type="compositionally biased region" description="Basic residues" evidence="3">
    <location>
        <begin position="38"/>
        <end position="49"/>
    </location>
</feature>
<evidence type="ECO:0000313" key="5">
    <source>
        <dbReference type="EMBL" id="CAG1833409.1"/>
    </source>
</evidence>